<evidence type="ECO:0000313" key="3">
    <source>
        <dbReference type="Proteomes" id="UP000887574"/>
    </source>
</evidence>
<dbReference type="Gene3D" id="1.10.10.60">
    <property type="entry name" value="Homeodomain-like"/>
    <property type="match status" value="1"/>
</dbReference>
<proteinExistence type="predicted"/>
<organism evidence="3 4">
    <name type="scientific">Ditylenchus dipsaci</name>
    <dbReference type="NCBI Taxonomy" id="166011"/>
    <lineage>
        <taxon>Eukaryota</taxon>
        <taxon>Metazoa</taxon>
        <taxon>Ecdysozoa</taxon>
        <taxon>Nematoda</taxon>
        <taxon>Chromadorea</taxon>
        <taxon>Rhabditida</taxon>
        <taxon>Tylenchina</taxon>
        <taxon>Tylenchomorpha</taxon>
        <taxon>Sphaerularioidea</taxon>
        <taxon>Anguinidae</taxon>
        <taxon>Anguininae</taxon>
        <taxon>Ditylenchus</taxon>
    </lineage>
</organism>
<keyword evidence="3" id="KW-1185">Reference proteome</keyword>
<evidence type="ECO:0000256" key="1">
    <source>
        <dbReference type="ARBA" id="ARBA00023125"/>
    </source>
</evidence>
<dbReference type="InterPro" id="IPR006600">
    <property type="entry name" value="HTH_CenpB_DNA-bd_dom"/>
</dbReference>
<accession>A0A915EHF0</accession>
<dbReference type="GO" id="GO:0003677">
    <property type="term" value="F:DNA binding"/>
    <property type="evidence" value="ECO:0007669"/>
    <property type="project" value="UniProtKB-KW"/>
</dbReference>
<dbReference type="Proteomes" id="UP000887574">
    <property type="component" value="Unplaced"/>
</dbReference>
<keyword evidence="1" id="KW-0238">DNA-binding</keyword>
<name>A0A915EHF0_9BILA</name>
<evidence type="ECO:0000259" key="2">
    <source>
        <dbReference type="Pfam" id="PF03221"/>
    </source>
</evidence>
<feature type="domain" description="HTH CENPB-type" evidence="2">
    <location>
        <begin position="39"/>
        <end position="84"/>
    </location>
</feature>
<dbReference type="WBParaSite" id="jg5929">
    <property type="protein sequence ID" value="jg5929"/>
    <property type="gene ID" value="jg5929"/>
</dbReference>
<dbReference type="Pfam" id="PF03221">
    <property type="entry name" value="HTH_Tnp_Tc5"/>
    <property type="match status" value="1"/>
</dbReference>
<dbReference type="AlphaFoldDB" id="A0A915EHF0"/>
<evidence type="ECO:0000313" key="4">
    <source>
        <dbReference type="WBParaSite" id="jg5929"/>
    </source>
</evidence>
<protein>
    <submittedName>
        <fullName evidence="4">HTH CENPB-type domain-containing protein</fullName>
    </submittedName>
</protein>
<sequence>MHPNFHADPMGSDPCRPCSVSEYDKGAKRVIGAGRHLTFAELDDELAKWVREQRAGKKKVSRRILKQEALKMFVAEAEEEKNSKLWIVQAWDDLPKEIVEKSFKVCGVTNALDGSEDGIIHCFKKDGPVPSGRAKLCLAREEKEMAMFFQEIDLGEEEENDMSDSDVSIEC</sequence>
<reference evidence="4" key="1">
    <citation type="submission" date="2022-11" db="UniProtKB">
        <authorList>
            <consortium name="WormBaseParasite"/>
        </authorList>
    </citation>
    <scope>IDENTIFICATION</scope>
</reference>